<evidence type="ECO:0000256" key="1">
    <source>
        <dbReference type="SAM" id="Phobius"/>
    </source>
</evidence>
<accession>A0A6J6EJ40</accession>
<protein>
    <submittedName>
        <fullName evidence="2">Unannotated protein</fullName>
    </submittedName>
</protein>
<dbReference type="AlphaFoldDB" id="A0A6J6EJ40"/>
<reference evidence="2" key="1">
    <citation type="submission" date="2020-05" db="EMBL/GenBank/DDBJ databases">
        <authorList>
            <person name="Chiriac C."/>
            <person name="Salcher M."/>
            <person name="Ghai R."/>
            <person name="Kavagutti S V."/>
        </authorList>
    </citation>
    <scope>NUCLEOTIDE SEQUENCE</scope>
</reference>
<keyword evidence="1" id="KW-0472">Membrane</keyword>
<dbReference type="EMBL" id="CAEZTN010000042">
    <property type="protein sequence ID" value="CAB4576117.1"/>
    <property type="molecule type" value="Genomic_DNA"/>
</dbReference>
<sequence>MEILRFEDSTSPAPKRKKSSKGYITLGFVAAVFGIGSAFATTTVEINSGDGISLGQGVTLAAACDTDIDIVPITEMRVVGDATPSPTFFLEKLVIEDINPVLRAAATDSMPAVNGCGNQTFEVQIFNTAPTPTAYSCGDLQPNIPTPGSDIQAIELREGAEPTYRGITCTGSTISFQVTDFPIGNSRYDILFDDAPSAISYITLVSRES</sequence>
<name>A0A6J6EJ40_9ZZZZ</name>
<keyword evidence="1" id="KW-1133">Transmembrane helix</keyword>
<gene>
    <name evidence="2" type="ORF">UFOPK1689_00986</name>
</gene>
<proteinExistence type="predicted"/>
<organism evidence="2">
    <name type="scientific">freshwater metagenome</name>
    <dbReference type="NCBI Taxonomy" id="449393"/>
    <lineage>
        <taxon>unclassified sequences</taxon>
        <taxon>metagenomes</taxon>
        <taxon>ecological metagenomes</taxon>
    </lineage>
</organism>
<keyword evidence="1" id="KW-0812">Transmembrane</keyword>
<evidence type="ECO:0000313" key="2">
    <source>
        <dbReference type="EMBL" id="CAB4576117.1"/>
    </source>
</evidence>
<feature type="transmembrane region" description="Helical" evidence="1">
    <location>
        <begin position="21"/>
        <end position="40"/>
    </location>
</feature>